<dbReference type="PANTHER" id="PTHR11530">
    <property type="entry name" value="D-AMINO ACID OXIDASE"/>
    <property type="match status" value="1"/>
</dbReference>
<evidence type="ECO:0000256" key="2">
    <source>
        <dbReference type="ARBA" id="ARBA00006730"/>
    </source>
</evidence>
<dbReference type="GO" id="GO:0003884">
    <property type="term" value="F:D-amino-acid oxidase activity"/>
    <property type="evidence" value="ECO:0007669"/>
    <property type="project" value="UniProtKB-EC"/>
</dbReference>
<comment type="cofactor">
    <cofactor evidence="1">
        <name>FAD</name>
        <dbReference type="ChEBI" id="CHEBI:57692"/>
    </cofactor>
</comment>
<reference evidence="10 11" key="1">
    <citation type="submission" date="2021-03" db="EMBL/GenBank/DDBJ databases">
        <title>Sequencing the genomes of 1000 actinobacteria strains.</title>
        <authorList>
            <person name="Klenk H.-P."/>
        </authorList>
    </citation>
    <scope>NUCLEOTIDE SEQUENCE [LARGE SCALE GENOMIC DNA]</scope>
    <source>
        <strain evidence="10 11">DSM 46670</strain>
    </source>
</reference>
<comment type="similarity">
    <text evidence="2">Belongs to the DAMOX/DASOX family.</text>
</comment>
<sequence length="314" mass="33511">MDVLVIGAGVIGLTTATTLTEAGHSVRVQAAEPPDLTTSAAAGALWGPWLVEPHDRVYAWAAHTLHVLTELADTPGTGVRLASGKDVSMAKHEPPDWFRLLPNLRSCTEDELPPGYRHGVHYTAPLIDMPTHLAYLMKRLQAVSVEIEVAAVESLQDASSMAPVVVNCTGLGARKLAGDDQLFPIRGQQLVVSNPGLTEFLEVDTGDSPDLIAIYPHGDHVVLGGTAEPGSRNREPDLATAESILARCAAVQPLLKDAVVLEHRVGLRPTRPEIRLEEEHFVTSKVIHNYGHGGAGVSVAWGCAATVTELVSRQ</sequence>
<dbReference type="RefSeq" id="WP_209638208.1">
    <property type="nucleotide sequence ID" value="NZ_JAGINW010000001.1"/>
</dbReference>
<dbReference type="SUPFAM" id="SSF51971">
    <property type="entry name" value="Nucleotide-binding domain"/>
    <property type="match status" value="1"/>
</dbReference>
<keyword evidence="4" id="KW-0274">FAD</keyword>
<gene>
    <name evidence="10" type="ORF">JOF56_003021</name>
</gene>
<feature type="domain" description="FAD dependent oxidoreductase" evidence="9">
    <location>
        <begin position="2"/>
        <end position="310"/>
    </location>
</feature>
<organism evidence="10 11">
    <name type="scientific">Kibdelosporangium banguiense</name>
    <dbReference type="NCBI Taxonomy" id="1365924"/>
    <lineage>
        <taxon>Bacteria</taxon>
        <taxon>Bacillati</taxon>
        <taxon>Actinomycetota</taxon>
        <taxon>Actinomycetes</taxon>
        <taxon>Pseudonocardiales</taxon>
        <taxon>Pseudonocardiaceae</taxon>
        <taxon>Kibdelosporangium</taxon>
    </lineage>
</organism>
<evidence type="ECO:0000256" key="6">
    <source>
        <dbReference type="ARBA" id="ARBA00039101"/>
    </source>
</evidence>
<evidence type="ECO:0000256" key="4">
    <source>
        <dbReference type="ARBA" id="ARBA00022827"/>
    </source>
</evidence>
<dbReference type="InterPro" id="IPR023209">
    <property type="entry name" value="DAO"/>
</dbReference>
<name>A0ABS4TDY7_9PSEU</name>
<evidence type="ECO:0000256" key="1">
    <source>
        <dbReference type="ARBA" id="ARBA00001974"/>
    </source>
</evidence>
<dbReference type="Proteomes" id="UP001519332">
    <property type="component" value="Unassembled WGS sequence"/>
</dbReference>
<keyword evidence="11" id="KW-1185">Reference proteome</keyword>
<comment type="caution">
    <text evidence="10">The sequence shown here is derived from an EMBL/GenBank/DDBJ whole genome shotgun (WGS) entry which is preliminary data.</text>
</comment>
<dbReference type="EC" id="1.4.3.3" evidence="6"/>
<evidence type="ECO:0000313" key="10">
    <source>
        <dbReference type="EMBL" id="MBP2322636.1"/>
    </source>
</evidence>
<comment type="catalytic activity">
    <reaction evidence="8">
        <text>a D-alpha-amino acid + O2 + H2O = a 2-oxocarboxylate + H2O2 + NH4(+)</text>
        <dbReference type="Rhea" id="RHEA:21816"/>
        <dbReference type="ChEBI" id="CHEBI:15377"/>
        <dbReference type="ChEBI" id="CHEBI:15379"/>
        <dbReference type="ChEBI" id="CHEBI:16240"/>
        <dbReference type="ChEBI" id="CHEBI:28938"/>
        <dbReference type="ChEBI" id="CHEBI:35179"/>
        <dbReference type="ChEBI" id="CHEBI:59871"/>
        <dbReference type="EC" id="1.4.3.3"/>
    </reaction>
    <physiologicalReaction direction="left-to-right" evidence="8">
        <dbReference type="Rhea" id="RHEA:21817"/>
    </physiologicalReaction>
</comment>
<accession>A0ABS4TDY7</accession>
<dbReference type="Gene3D" id="3.30.9.10">
    <property type="entry name" value="D-Amino Acid Oxidase, subunit A, domain 2"/>
    <property type="match status" value="1"/>
</dbReference>
<dbReference type="InterPro" id="IPR006076">
    <property type="entry name" value="FAD-dep_OxRdtase"/>
</dbReference>
<evidence type="ECO:0000256" key="5">
    <source>
        <dbReference type="ARBA" id="ARBA00023002"/>
    </source>
</evidence>
<dbReference type="PIRSF" id="PIRSF000189">
    <property type="entry name" value="D-aa_oxidase"/>
    <property type="match status" value="1"/>
</dbReference>
<dbReference type="EMBL" id="JAGINW010000001">
    <property type="protein sequence ID" value="MBP2322636.1"/>
    <property type="molecule type" value="Genomic_DNA"/>
</dbReference>
<proteinExistence type="inferred from homology"/>
<dbReference type="PROSITE" id="PS00677">
    <property type="entry name" value="DAO"/>
    <property type="match status" value="1"/>
</dbReference>
<evidence type="ECO:0000256" key="7">
    <source>
        <dbReference type="ARBA" id="ARBA00039751"/>
    </source>
</evidence>
<protein>
    <recommendedName>
        <fullName evidence="7">D-amino-acid oxidase</fullName>
        <ecNumber evidence="6">1.4.3.3</ecNumber>
    </recommendedName>
</protein>
<dbReference type="SUPFAM" id="SSF54373">
    <property type="entry name" value="FAD-linked reductases, C-terminal domain"/>
    <property type="match status" value="1"/>
</dbReference>
<evidence type="ECO:0000259" key="9">
    <source>
        <dbReference type="Pfam" id="PF01266"/>
    </source>
</evidence>
<keyword evidence="5 10" id="KW-0560">Oxidoreductase</keyword>
<dbReference type="InterPro" id="IPR006181">
    <property type="entry name" value="D-amino_acid_oxidase_CS"/>
</dbReference>
<keyword evidence="3" id="KW-0285">Flavoprotein</keyword>
<evidence type="ECO:0000256" key="3">
    <source>
        <dbReference type="ARBA" id="ARBA00022630"/>
    </source>
</evidence>
<dbReference type="Pfam" id="PF01266">
    <property type="entry name" value="DAO"/>
    <property type="match status" value="1"/>
</dbReference>
<evidence type="ECO:0000256" key="8">
    <source>
        <dbReference type="ARBA" id="ARBA00049547"/>
    </source>
</evidence>
<dbReference type="PANTHER" id="PTHR11530:SF11">
    <property type="entry name" value="D-ASPARTATE OXIDASE"/>
    <property type="match status" value="1"/>
</dbReference>
<dbReference type="Gene3D" id="3.40.50.720">
    <property type="entry name" value="NAD(P)-binding Rossmann-like Domain"/>
    <property type="match status" value="1"/>
</dbReference>
<evidence type="ECO:0000313" key="11">
    <source>
        <dbReference type="Proteomes" id="UP001519332"/>
    </source>
</evidence>